<evidence type="ECO:0000313" key="1">
    <source>
        <dbReference type="EMBL" id="CAB4124158.1"/>
    </source>
</evidence>
<name>A0A6J5KPC9_9CAUD</name>
<proteinExistence type="predicted"/>
<gene>
    <name evidence="1" type="ORF">UFOVP49_36</name>
</gene>
<protein>
    <submittedName>
        <fullName evidence="1">Uncharacterized protein</fullName>
    </submittedName>
</protein>
<accession>A0A6J5KPC9</accession>
<organism evidence="1">
    <name type="scientific">uncultured Caudovirales phage</name>
    <dbReference type="NCBI Taxonomy" id="2100421"/>
    <lineage>
        <taxon>Viruses</taxon>
        <taxon>Duplodnaviria</taxon>
        <taxon>Heunggongvirae</taxon>
        <taxon>Uroviricota</taxon>
        <taxon>Caudoviricetes</taxon>
        <taxon>Peduoviridae</taxon>
        <taxon>Maltschvirus</taxon>
        <taxon>Maltschvirus maltsch</taxon>
    </lineage>
</organism>
<dbReference type="EMBL" id="LR796178">
    <property type="protein sequence ID" value="CAB4124158.1"/>
    <property type="molecule type" value="Genomic_DNA"/>
</dbReference>
<sequence length="126" mass="13958">MAKNTQAFVLFNMLKAAGPNGVSKTEVANVLSIKESSVPVYFFGLKKQFNAEIETVKKGREIIAYKLVNADTIAVPQHRSKNKKKLLNKKVAKTTDAETPILDTDLMNAEIGENEFNDIKAQLGLY</sequence>
<reference evidence="1" key="1">
    <citation type="submission" date="2020-04" db="EMBL/GenBank/DDBJ databases">
        <authorList>
            <person name="Chiriac C."/>
            <person name="Salcher M."/>
            <person name="Ghai R."/>
            <person name="Kavagutti S V."/>
        </authorList>
    </citation>
    <scope>NUCLEOTIDE SEQUENCE</scope>
</reference>